<dbReference type="InterPro" id="IPR055350">
    <property type="entry name" value="CCDC142_C"/>
</dbReference>
<dbReference type="PANTHER" id="PTHR21436:SF2">
    <property type="entry name" value="COILED-COIL DOMAIN-CONTAINING PROTEIN 142"/>
    <property type="match status" value="1"/>
</dbReference>
<proteinExistence type="predicted"/>
<reference evidence="2" key="1">
    <citation type="submission" date="2020-05" db="UniProtKB">
        <authorList>
            <consortium name="EnsemblMetazoa"/>
        </authorList>
    </citation>
    <scope>IDENTIFICATION</scope>
    <source>
        <strain evidence="2">USDA</strain>
    </source>
</reference>
<dbReference type="VEuPathDB" id="VectorBase:SCAU009625"/>
<name>A0A1I8PN77_STOCA</name>
<dbReference type="EnsemblMetazoa" id="SCAU009625-RA">
    <property type="protein sequence ID" value="SCAU009625-PA"/>
    <property type="gene ID" value="SCAU009625"/>
</dbReference>
<evidence type="ECO:0000313" key="2">
    <source>
        <dbReference type="EnsemblMetazoa" id="SCAU009625-PA"/>
    </source>
</evidence>
<accession>A0A1I8PN77</accession>
<dbReference type="AlphaFoldDB" id="A0A1I8PN77"/>
<organism evidence="2 3">
    <name type="scientific">Stomoxys calcitrans</name>
    <name type="common">Stable fly</name>
    <name type="synonym">Conops calcitrans</name>
    <dbReference type="NCBI Taxonomy" id="35570"/>
    <lineage>
        <taxon>Eukaryota</taxon>
        <taxon>Metazoa</taxon>
        <taxon>Ecdysozoa</taxon>
        <taxon>Arthropoda</taxon>
        <taxon>Hexapoda</taxon>
        <taxon>Insecta</taxon>
        <taxon>Pterygota</taxon>
        <taxon>Neoptera</taxon>
        <taxon>Endopterygota</taxon>
        <taxon>Diptera</taxon>
        <taxon>Brachycera</taxon>
        <taxon>Muscomorpha</taxon>
        <taxon>Muscoidea</taxon>
        <taxon>Muscidae</taxon>
        <taxon>Stomoxys</taxon>
    </lineage>
</organism>
<feature type="domain" description="Coiled-coil protein 142 C-terminal" evidence="1">
    <location>
        <begin position="333"/>
        <end position="704"/>
    </location>
</feature>
<dbReference type="PANTHER" id="PTHR21436">
    <property type="entry name" value="COILED-COIL DOMAIN-CONTAINING PROTEIN 142"/>
    <property type="match status" value="1"/>
</dbReference>
<protein>
    <recommendedName>
        <fullName evidence="1">Coiled-coil protein 142 C-terminal domain-containing protein</fullName>
    </recommendedName>
</protein>
<dbReference type="STRING" id="35570.A0A1I8PN77"/>
<dbReference type="KEGG" id="scac:106088669"/>
<keyword evidence="3" id="KW-1185">Reference proteome</keyword>
<dbReference type="Pfam" id="PF14923">
    <property type="entry name" value="CCDC142"/>
    <property type="match status" value="1"/>
</dbReference>
<dbReference type="InterPro" id="IPR026700">
    <property type="entry name" value="CCDC142"/>
</dbReference>
<sequence>MSSTPKWYCRNKSQPMQTFAELSKLGNELRRITKRLVIDVKVDIFTEHDSLLEECERIVEQYWSLKDQSNNKEFQSLSKKIKRSPYNALLMQKFRTIIAVNDRRFCQLTFVLKKTVCYLLKKSLQSEVWLSWALQITQLYNKCRKPLLVEDVGDNGEAKKSADEQLNANICSNMYPALLLPYKSIDFPYVLQLAAQQRIEQNSLDLMFGLFNMGDQEAWRDNTASESNCSSLEILRILTLNLTGDGEFQQYLNDNNRDYAALALDPEGARSCSASAQRGSTVTLRSKHIEYFLQTERSFVAQFIQKAFDICPTIFGHSNHEDLHEYVLKGMRLMWSYVGIILDHIILWWIDTPISCYSLTHVDSIRSWLYLANVKDIPEPVYSTLQGIGEILTNFVSNNLWDRLFRLTLISATAQRRTLELFLEQYKQSPKNQFGTPTGTVWIAIFTNLINLSNNYFQNSDFSNSSLLPVSEQIPILHRIDHSVHCMRLWVKEEAKRLCNEWKMDRFFQILEHDVKLCLQAFVNFKLPKLTADLTDILMLVCVALRTKLICEINANIDKLKKTTDECVQVLSDVCRLLSLANFTLCFPSGSYWQRNSYDNEKSSEYVGHVLDQILLPCIKATKDVVILKLIMKIICEAWLDHIYQKHIRFSVNGAVRLLNDFDDVREWILSCSLLEQIHLDKLSNHEVLRMCKGVGKILLRKPEDIIAISQSPTFEKKTAEEDAAPQETQLPSEMFVSNQKNWLQLRANKSNFLFFPMCCGDTSM</sequence>
<dbReference type="Proteomes" id="UP000095300">
    <property type="component" value="Unassembled WGS sequence"/>
</dbReference>
<dbReference type="OrthoDB" id="6579237at2759"/>
<evidence type="ECO:0000259" key="1">
    <source>
        <dbReference type="Pfam" id="PF14923"/>
    </source>
</evidence>
<gene>
    <name evidence="2" type="primary">106088669</name>
</gene>
<evidence type="ECO:0000313" key="3">
    <source>
        <dbReference type="Proteomes" id="UP000095300"/>
    </source>
</evidence>